<evidence type="ECO:0000313" key="1">
    <source>
        <dbReference type="EMBL" id="MBA0751469.1"/>
    </source>
</evidence>
<dbReference type="PANTHER" id="PTHR35115">
    <property type="entry name" value="CYCLIN DELTA-3"/>
    <property type="match status" value="1"/>
</dbReference>
<sequence>MVGRLILFSLQTTISPVIGVYTLTVHKYSSNMKAGLLGMLHSPPCATSVPLRHVRARVTCSSSSGHVSFIKDVAATQPPENLQHLLKMLQTRGVYQYAFSADWSSDYVHPNELIAYCILFHFDPHYLRFYCGNGLRYIYNCYSLRIGSMTALLRWPTAPPGMEMPVVEVRKHGVWLLANNVDQYIHRILVEEDADELHGSNGELFHASSEAGKKLYTRGDFAESKISNLDGYLLKKVHENVYEIVESENNSVLKFSVQSKIVDGGKSLFCHQVGLFPDLLERKVMRHFEEGDQVSALVTGEFYTKKDLFPGFGRPFVFNAEILLKVGRASEAKDSARVALKSPWWTLGCTYQARNFDVASIAQWEDEQIEYIKEKVSEEGRQEDLKKGKALAQVALDEAAFLLDLASVDGTWGDYLDRIAECYKEAGLGEIANFILYRD</sequence>
<name>A0A7J9CSI9_GOSGO</name>
<reference evidence="1 2" key="1">
    <citation type="journal article" date="2019" name="Genome Biol. Evol.">
        <title>Insights into the evolution of the New World diploid cottons (Gossypium, subgenus Houzingenia) based on genome sequencing.</title>
        <authorList>
            <person name="Grover C.E."/>
            <person name="Arick M.A. 2nd"/>
            <person name="Thrash A."/>
            <person name="Conover J.L."/>
            <person name="Sanders W.S."/>
            <person name="Peterson D.G."/>
            <person name="Frelichowski J.E."/>
            <person name="Scheffler J.A."/>
            <person name="Scheffler B.E."/>
            <person name="Wendel J.F."/>
        </authorList>
    </citation>
    <scope>NUCLEOTIDE SEQUENCE [LARGE SCALE GENOMIC DNA]</scope>
    <source>
        <strain evidence="1">5</strain>
        <tissue evidence="1">Leaf</tissue>
    </source>
</reference>
<organism evidence="1 2">
    <name type="scientific">Gossypium gossypioides</name>
    <name type="common">Mexican cotton</name>
    <name type="synonym">Selera gossypioides</name>
    <dbReference type="NCBI Taxonomy" id="34282"/>
    <lineage>
        <taxon>Eukaryota</taxon>
        <taxon>Viridiplantae</taxon>
        <taxon>Streptophyta</taxon>
        <taxon>Embryophyta</taxon>
        <taxon>Tracheophyta</taxon>
        <taxon>Spermatophyta</taxon>
        <taxon>Magnoliopsida</taxon>
        <taxon>eudicotyledons</taxon>
        <taxon>Gunneridae</taxon>
        <taxon>Pentapetalae</taxon>
        <taxon>rosids</taxon>
        <taxon>malvids</taxon>
        <taxon>Malvales</taxon>
        <taxon>Malvaceae</taxon>
        <taxon>Malvoideae</taxon>
        <taxon>Gossypium</taxon>
    </lineage>
</organism>
<dbReference type="Proteomes" id="UP000593579">
    <property type="component" value="Unassembled WGS sequence"/>
</dbReference>
<dbReference type="OrthoDB" id="537706at2759"/>
<gene>
    <name evidence="1" type="ORF">Gogos_000390</name>
</gene>
<comment type="caution">
    <text evidence="1">The sequence shown here is derived from an EMBL/GenBank/DDBJ whole genome shotgun (WGS) entry which is preliminary data.</text>
</comment>
<dbReference type="EMBL" id="JABEZY010000013">
    <property type="protein sequence ID" value="MBA0751469.1"/>
    <property type="molecule type" value="Genomic_DNA"/>
</dbReference>
<dbReference type="AlphaFoldDB" id="A0A7J9CSI9"/>
<accession>A0A7J9CSI9</accession>
<keyword evidence="2" id="KW-1185">Reference proteome</keyword>
<proteinExistence type="predicted"/>
<evidence type="ECO:0000313" key="2">
    <source>
        <dbReference type="Proteomes" id="UP000593579"/>
    </source>
</evidence>
<dbReference type="InterPro" id="IPR045287">
    <property type="entry name" value="PAB"/>
</dbReference>
<dbReference type="PANTHER" id="PTHR35115:SF1">
    <property type="entry name" value="PROTEIN IN CHLOROPLAST ATPASE BIOGENESIS, CHLOROPLASTIC"/>
    <property type="match status" value="1"/>
</dbReference>
<protein>
    <submittedName>
        <fullName evidence="1">Uncharacterized protein</fullName>
    </submittedName>
</protein>